<keyword evidence="2 6" id="KW-0678">Repressor</keyword>
<gene>
    <name evidence="9" type="ORF">F0562_021588</name>
</gene>
<comment type="subcellular location">
    <subcellularLocation>
        <location evidence="1 6">Nucleus</location>
    </subcellularLocation>
</comment>
<accession>A0A5J5BM05</accession>
<protein>
    <recommendedName>
        <fullName evidence="6">Transcription repressor</fullName>
    </recommendedName>
    <alternativeName>
        <fullName evidence="6">Ovate family protein</fullName>
    </alternativeName>
</protein>
<dbReference type="Pfam" id="PF13724">
    <property type="entry name" value="DNA_binding_2"/>
    <property type="match status" value="1"/>
</dbReference>
<dbReference type="PANTHER" id="PTHR33057">
    <property type="entry name" value="TRANSCRIPTION REPRESSOR OFP7-RELATED"/>
    <property type="match status" value="1"/>
</dbReference>
<feature type="compositionally biased region" description="Basic and acidic residues" evidence="7">
    <location>
        <begin position="81"/>
        <end position="90"/>
    </location>
</feature>
<evidence type="ECO:0000256" key="7">
    <source>
        <dbReference type="SAM" id="MobiDB-lite"/>
    </source>
</evidence>
<evidence type="ECO:0000256" key="2">
    <source>
        <dbReference type="ARBA" id="ARBA00022491"/>
    </source>
</evidence>
<comment type="function">
    <text evidence="6">Transcriptional repressor that regulates multiple aspects of plant growth and development.</text>
</comment>
<dbReference type="InterPro" id="IPR038933">
    <property type="entry name" value="Ovate"/>
</dbReference>
<name>A0A5J5BM05_9ASTE</name>
<evidence type="ECO:0000256" key="6">
    <source>
        <dbReference type="RuleBase" id="RU367028"/>
    </source>
</evidence>
<evidence type="ECO:0000256" key="5">
    <source>
        <dbReference type="ARBA" id="ARBA00023242"/>
    </source>
</evidence>
<reference evidence="9 10" key="1">
    <citation type="submission" date="2019-09" db="EMBL/GenBank/DDBJ databases">
        <title>A chromosome-level genome assembly of the Chinese tupelo Nyssa sinensis.</title>
        <authorList>
            <person name="Yang X."/>
            <person name="Kang M."/>
            <person name="Yang Y."/>
            <person name="Xiong H."/>
            <person name="Wang M."/>
            <person name="Zhang Z."/>
            <person name="Wang Z."/>
            <person name="Wu H."/>
            <person name="Ma T."/>
            <person name="Liu J."/>
            <person name="Xi Z."/>
        </authorList>
    </citation>
    <scope>NUCLEOTIDE SEQUENCE [LARGE SCALE GENOMIC DNA]</scope>
    <source>
        <strain evidence="9">J267</strain>
        <tissue evidence="9">Leaf</tissue>
    </source>
</reference>
<feature type="domain" description="OVATE" evidence="8">
    <location>
        <begin position="245"/>
        <end position="304"/>
    </location>
</feature>
<dbReference type="AlphaFoldDB" id="A0A5J5BM05"/>
<evidence type="ECO:0000256" key="1">
    <source>
        <dbReference type="ARBA" id="ARBA00004123"/>
    </source>
</evidence>
<evidence type="ECO:0000313" key="10">
    <source>
        <dbReference type="Proteomes" id="UP000325577"/>
    </source>
</evidence>
<evidence type="ECO:0000313" key="9">
    <source>
        <dbReference type="EMBL" id="KAA8543666.1"/>
    </source>
</evidence>
<keyword evidence="5 6" id="KW-0539">Nucleus</keyword>
<evidence type="ECO:0000256" key="4">
    <source>
        <dbReference type="ARBA" id="ARBA00023163"/>
    </source>
</evidence>
<dbReference type="NCBIfam" id="TIGR01568">
    <property type="entry name" value="A_thal_3678"/>
    <property type="match status" value="1"/>
</dbReference>
<feature type="compositionally biased region" description="Basic residues" evidence="7">
    <location>
        <begin position="91"/>
        <end position="102"/>
    </location>
</feature>
<keyword evidence="10" id="KW-1185">Reference proteome</keyword>
<keyword evidence="3 6" id="KW-0805">Transcription regulation</keyword>
<dbReference type="InterPro" id="IPR006458">
    <property type="entry name" value="Ovate_C"/>
</dbReference>
<organism evidence="9 10">
    <name type="scientific">Nyssa sinensis</name>
    <dbReference type="NCBI Taxonomy" id="561372"/>
    <lineage>
        <taxon>Eukaryota</taxon>
        <taxon>Viridiplantae</taxon>
        <taxon>Streptophyta</taxon>
        <taxon>Embryophyta</taxon>
        <taxon>Tracheophyta</taxon>
        <taxon>Spermatophyta</taxon>
        <taxon>Magnoliopsida</taxon>
        <taxon>eudicotyledons</taxon>
        <taxon>Gunneridae</taxon>
        <taxon>Pentapetalae</taxon>
        <taxon>asterids</taxon>
        <taxon>Cornales</taxon>
        <taxon>Nyssaceae</taxon>
        <taxon>Nyssa</taxon>
    </lineage>
</organism>
<dbReference type="EMBL" id="CM018034">
    <property type="protein sequence ID" value="KAA8543666.1"/>
    <property type="molecule type" value="Genomic_DNA"/>
</dbReference>
<dbReference type="GO" id="GO:0005634">
    <property type="term" value="C:nucleus"/>
    <property type="evidence" value="ECO:0007669"/>
    <property type="project" value="UniProtKB-SubCell"/>
</dbReference>
<feature type="compositionally biased region" description="Basic residues" evidence="7">
    <location>
        <begin position="26"/>
        <end position="40"/>
    </location>
</feature>
<dbReference type="PANTHER" id="PTHR33057:SF128">
    <property type="entry name" value="TRANSCRIPTION REPRESSOR OFP3"/>
    <property type="match status" value="1"/>
</dbReference>
<proteinExistence type="predicted"/>
<dbReference type="GO" id="GO:0003677">
    <property type="term" value="F:DNA binding"/>
    <property type="evidence" value="ECO:0007669"/>
    <property type="project" value="InterPro"/>
</dbReference>
<dbReference type="GO" id="GO:0045892">
    <property type="term" value="P:negative regulation of DNA-templated transcription"/>
    <property type="evidence" value="ECO:0007669"/>
    <property type="project" value="UniProtKB-UniRule"/>
</dbReference>
<sequence length="305" mass="35236">MGNYRFRLSDMMPNAWLHKLRDMSKTRKHITSHPVKKKPPPKTTPPQKPRLSQPRKSYYYNSREPTRADKFYNSPTNPKASDTHFPDPSRKSSKKITKRKSIYKPSPRLVTSSVSECNSDSCRCRVDSSTTDIIIDMNDKSYTTEFEKLDAFDTISELQLPPILTKPSRRRSWEEIETRNSLSIKIVKQDSINIKTRKETKASPLIRKSSCTSTGLKLRVNSPRLASRKIQATGRRRSFLQSFAIVKSSFDPQKDFRDSMVEMIVENNIRSSKDLEELLACYLSLNSDEYHNLIVKAFEQICTSD</sequence>
<dbReference type="OrthoDB" id="1928390at2759"/>
<keyword evidence="4 6" id="KW-0804">Transcription</keyword>
<evidence type="ECO:0000259" key="8">
    <source>
        <dbReference type="PROSITE" id="PS51754"/>
    </source>
</evidence>
<dbReference type="InterPro" id="IPR025830">
    <property type="entry name" value="DNA_bnd_dom_ovate"/>
</dbReference>
<dbReference type="Proteomes" id="UP000325577">
    <property type="component" value="Linkage Group LG11"/>
</dbReference>
<evidence type="ECO:0000256" key="3">
    <source>
        <dbReference type="ARBA" id="ARBA00023015"/>
    </source>
</evidence>
<feature type="region of interest" description="Disordered" evidence="7">
    <location>
        <begin position="25"/>
        <end position="108"/>
    </location>
</feature>
<dbReference type="Pfam" id="PF04844">
    <property type="entry name" value="Ovate"/>
    <property type="match status" value="1"/>
</dbReference>
<dbReference type="PROSITE" id="PS51754">
    <property type="entry name" value="OVATE"/>
    <property type="match status" value="1"/>
</dbReference>